<comment type="caution">
    <text evidence="1">The sequence shown here is derived from an EMBL/GenBank/DDBJ whole genome shotgun (WGS) entry which is preliminary data.</text>
</comment>
<organism evidence="1 2">
    <name type="scientific">Collybiopsis confluens</name>
    <dbReference type="NCBI Taxonomy" id="2823264"/>
    <lineage>
        <taxon>Eukaryota</taxon>
        <taxon>Fungi</taxon>
        <taxon>Dikarya</taxon>
        <taxon>Basidiomycota</taxon>
        <taxon>Agaricomycotina</taxon>
        <taxon>Agaricomycetes</taxon>
        <taxon>Agaricomycetidae</taxon>
        <taxon>Agaricales</taxon>
        <taxon>Marasmiineae</taxon>
        <taxon>Omphalotaceae</taxon>
        <taxon>Collybiopsis</taxon>
    </lineage>
</organism>
<name>A0A8H5FJD7_9AGAR</name>
<gene>
    <name evidence="1" type="ORF">D9757_015012</name>
</gene>
<keyword evidence="2" id="KW-1185">Reference proteome</keyword>
<dbReference type="OrthoDB" id="2851170at2759"/>
<dbReference type="EMBL" id="JAACJN010000568">
    <property type="protein sequence ID" value="KAF5338772.1"/>
    <property type="molecule type" value="Genomic_DNA"/>
</dbReference>
<protein>
    <submittedName>
        <fullName evidence="1">Uncharacterized protein</fullName>
    </submittedName>
</protein>
<dbReference type="Proteomes" id="UP000518752">
    <property type="component" value="Unassembled WGS sequence"/>
</dbReference>
<evidence type="ECO:0000313" key="1">
    <source>
        <dbReference type="EMBL" id="KAF5338772.1"/>
    </source>
</evidence>
<dbReference type="AlphaFoldDB" id="A0A8H5FJD7"/>
<evidence type="ECO:0000313" key="2">
    <source>
        <dbReference type="Proteomes" id="UP000518752"/>
    </source>
</evidence>
<proteinExistence type="predicted"/>
<reference evidence="1 2" key="1">
    <citation type="journal article" date="2020" name="ISME J.">
        <title>Uncovering the hidden diversity of litter-decomposition mechanisms in mushroom-forming fungi.</title>
        <authorList>
            <person name="Floudas D."/>
            <person name="Bentzer J."/>
            <person name="Ahren D."/>
            <person name="Johansson T."/>
            <person name="Persson P."/>
            <person name="Tunlid A."/>
        </authorList>
    </citation>
    <scope>NUCLEOTIDE SEQUENCE [LARGE SCALE GENOMIC DNA]</scope>
    <source>
        <strain evidence="1 2">CBS 406.79</strain>
    </source>
</reference>
<sequence>MGILSNAPVDIARLILEYAAQADKATAASLCLVSKEVNSWATPILYRTMELSKRAHIEMAERGYASLKHTQTLLFRDTQIVLENGLYVFMVADPDLLVRSCSDLREIHISEKTVRGIHGYTVFDKLTRLIVHGHTFLRPGEFVFIPVYPSLTHLAFIHDIPRNFAKDAADVLPNLTHFACSYRVRGLKSETPTLETSGMLANQLSLLLDNVLRVPLLRVIVVVVQDFAEDHAGTTPTDNEREAYIHRLLKRVPQRNNNKVVCFYLTSQENKQSVDSMPNSEIWDVTSKRSFWARAEKVVMSRVN</sequence>
<accession>A0A8H5FJD7</accession>